<evidence type="ECO:0000256" key="2">
    <source>
        <dbReference type="ARBA" id="ARBA00022737"/>
    </source>
</evidence>
<keyword evidence="11" id="KW-1185">Reference proteome</keyword>
<proteinExistence type="predicted"/>
<protein>
    <recommendedName>
        <fullName evidence="9">C2H2-type domain-containing protein</fullName>
    </recommendedName>
</protein>
<evidence type="ECO:0000256" key="1">
    <source>
        <dbReference type="ARBA" id="ARBA00022723"/>
    </source>
</evidence>
<sequence length="508" mass="56303">MEEGNPSQKMDRREEDDDKNGKRPDFPAAAMKLRIGGPKLSPPSAAEEKKVHVCRSCNKIFSSGKALGGHMSSAHVQANRDYAYKKKQQLRLRGAAASDEEEEWDEELASRQYFRGKDGKIVCILCDKKFPSRKSLFGHMRCHPERCWRGMEPPHPPPQQPPLVQYNHHRHPNINLENHHQATTSTSSGSPAAVDLQTLLWSWSVKGQRGRSPIPAAFSSSSSDEVKPVNRPVNADSPYPQPSLKNPNFEIPSKKIENGRFDFQSKGKGKAIWEPRFRSQEKSSSSEFNFGQIHDEDDDVSKKFSSEDDEEALGLALVSLKNLGSPFPAKNCSNSSSNSNKRRRICEKGSMDFEIGSGEDSNKFKCSTCSKSFMTHQALGGHRSSHNKFKVTIQNAIDDPRSVVPRVNNEDNDDENGENVDVAGTLANYPCGVCQKNFPTRRALGGHKKCHSAAHEYSLGQQQEIVVAAAASSSSERSSTTPVVVAADRPKVLAFDLNEVPDIMDDMI</sequence>
<dbReference type="SUPFAM" id="SSF57667">
    <property type="entry name" value="beta-beta-alpha zinc fingers"/>
    <property type="match status" value="1"/>
</dbReference>
<dbReference type="PROSITE" id="PS50157">
    <property type="entry name" value="ZINC_FINGER_C2H2_2"/>
    <property type="match status" value="4"/>
</dbReference>
<feature type="domain" description="C2H2-type" evidence="9">
    <location>
        <begin position="121"/>
        <end position="143"/>
    </location>
</feature>
<evidence type="ECO:0000313" key="10">
    <source>
        <dbReference type="EMBL" id="CAH9115419.1"/>
    </source>
</evidence>
<dbReference type="PANTHER" id="PTHR45988">
    <property type="entry name" value="C2H2 TYPE ZINC FINGER TRANSCRIPTION FACTOR FAMILY-RELATED"/>
    <property type="match status" value="1"/>
</dbReference>
<name>A0AAV0E7S7_9ASTE</name>
<dbReference type="Gene3D" id="3.30.160.60">
    <property type="entry name" value="Classic Zinc Finger"/>
    <property type="match status" value="2"/>
</dbReference>
<evidence type="ECO:0000259" key="9">
    <source>
        <dbReference type="PROSITE" id="PS50157"/>
    </source>
</evidence>
<dbReference type="PROSITE" id="PS00028">
    <property type="entry name" value="ZINC_FINGER_C2H2_1"/>
    <property type="match status" value="4"/>
</dbReference>
<dbReference type="GO" id="GO:0000976">
    <property type="term" value="F:transcription cis-regulatory region binding"/>
    <property type="evidence" value="ECO:0007669"/>
    <property type="project" value="TreeGrafter"/>
</dbReference>
<dbReference type="SMART" id="SM00355">
    <property type="entry name" value="ZnF_C2H2"/>
    <property type="match status" value="4"/>
</dbReference>
<keyword evidence="3 7" id="KW-0863">Zinc-finger</keyword>
<feature type="domain" description="C2H2-type" evidence="9">
    <location>
        <begin position="364"/>
        <end position="391"/>
    </location>
</feature>
<evidence type="ECO:0000256" key="4">
    <source>
        <dbReference type="ARBA" id="ARBA00022833"/>
    </source>
</evidence>
<evidence type="ECO:0000256" key="3">
    <source>
        <dbReference type="ARBA" id="ARBA00022771"/>
    </source>
</evidence>
<evidence type="ECO:0000256" key="6">
    <source>
        <dbReference type="ARBA" id="ARBA00023163"/>
    </source>
</evidence>
<feature type="region of interest" description="Disordered" evidence="8">
    <location>
        <begin position="209"/>
        <end position="252"/>
    </location>
</feature>
<dbReference type="InterPro" id="IPR013087">
    <property type="entry name" value="Znf_C2H2_type"/>
</dbReference>
<dbReference type="AlphaFoldDB" id="A0AAV0E7S7"/>
<keyword evidence="5" id="KW-0805">Transcription regulation</keyword>
<feature type="region of interest" description="Disordered" evidence="8">
    <location>
        <begin position="1"/>
        <end position="29"/>
    </location>
</feature>
<dbReference type="GO" id="GO:0005634">
    <property type="term" value="C:nucleus"/>
    <property type="evidence" value="ECO:0007669"/>
    <property type="project" value="TreeGrafter"/>
</dbReference>
<keyword evidence="2" id="KW-0677">Repeat</keyword>
<evidence type="ECO:0000256" key="8">
    <source>
        <dbReference type="SAM" id="MobiDB-lite"/>
    </source>
</evidence>
<feature type="domain" description="C2H2-type" evidence="9">
    <location>
        <begin position="52"/>
        <end position="80"/>
    </location>
</feature>
<dbReference type="InterPro" id="IPR036236">
    <property type="entry name" value="Znf_C2H2_sf"/>
</dbReference>
<dbReference type="EMBL" id="CAMAPF010000245">
    <property type="protein sequence ID" value="CAH9115419.1"/>
    <property type="molecule type" value="Genomic_DNA"/>
</dbReference>
<keyword evidence="6" id="KW-0804">Transcription</keyword>
<evidence type="ECO:0000313" key="11">
    <source>
        <dbReference type="Proteomes" id="UP001152523"/>
    </source>
</evidence>
<keyword evidence="1" id="KW-0479">Metal-binding</keyword>
<comment type="caution">
    <text evidence="10">The sequence shown here is derived from an EMBL/GenBank/DDBJ whole genome shotgun (WGS) entry which is preliminary data.</text>
</comment>
<feature type="domain" description="C2H2-type" evidence="9">
    <location>
        <begin position="429"/>
        <end position="456"/>
    </location>
</feature>
<accession>A0AAV0E7S7</accession>
<keyword evidence="4" id="KW-0862">Zinc</keyword>
<dbReference type="PANTHER" id="PTHR45988:SF18">
    <property type="entry name" value="C2H2-TYPE ZINC FINGER FAMILY PROTEIN"/>
    <property type="match status" value="1"/>
</dbReference>
<dbReference type="GO" id="GO:0008270">
    <property type="term" value="F:zinc ion binding"/>
    <property type="evidence" value="ECO:0007669"/>
    <property type="project" value="UniProtKB-KW"/>
</dbReference>
<dbReference type="Proteomes" id="UP001152523">
    <property type="component" value="Unassembled WGS sequence"/>
</dbReference>
<organism evidence="10 11">
    <name type="scientific">Cuscuta epithymum</name>
    <dbReference type="NCBI Taxonomy" id="186058"/>
    <lineage>
        <taxon>Eukaryota</taxon>
        <taxon>Viridiplantae</taxon>
        <taxon>Streptophyta</taxon>
        <taxon>Embryophyta</taxon>
        <taxon>Tracheophyta</taxon>
        <taxon>Spermatophyta</taxon>
        <taxon>Magnoliopsida</taxon>
        <taxon>eudicotyledons</taxon>
        <taxon>Gunneridae</taxon>
        <taxon>Pentapetalae</taxon>
        <taxon>asterids</taxon>
        <taxon>lamiids</taxon>
        <taxon>Solanales</taxon>
        <taxon>Convolvulaceae</taxon>
        <taxon>Cuscuteae</taxon>
        <taxon>Cuscuta</taxon>
        <taxon>Cuscuta subgen. Cuscuta</taxon>
    </lineage>
</organism>
<gene>
    <name evidence="10" type="ORF">CEPIT_LOCUS21070</name>
</gene>
<evidence type="ECO:0000256" key="5">
    <source>
        <dbReference type="ARBA" id="ARBA00023015"/>
    </source>
</evidence>
<evidence type="ECO:0000256" key="7">
    <source>
        <dbReference type="PROSITE-ProRule" id="PRU00042"/>
    </source>
</evidence>
<dbReference type="InterPro" id="IPR044653">
    <property type="entry name" value="AZF1/2/3-like"/>
</dbReference>
<dbReference type="Pfam" id="PF13912">
    <property type="entry name" value="zf-C2H2_6"/>
    <property type="match status" value="4"/>
</dbReference>
<reference evidence="10" key="1">
    <citation type="submission" date="2022-07" db="EMBL/GenBank/DDBJ databases">
        <authorList>
            <person name="Macas J."/>
            <person name="Novak P."/>
            <person name="Neumann P."/>
        </authorList>
    </citation>
    <scope>NUCLEOTIDE SEQUENCE</scope>
</reference>
<dbReference type="GO" id="GO:0003700">
    <property type="term" value="F:DNA-binding transcription factor activity"/>
    <property type="evidence" value="ECO:0007669"/>
    <property type="project" value="InterPro"/>
</dbReference>
<feature type="compositionally biased region" description="Basic and acidic residues" evidence="8">
    <location>
        <begin position="9"/>
        <end position="25"/>
    </location>
</feature>